<dbReference type="PATRIC" id="fig|1197325.3.peg.90"/>
<name>I6Z5Q2_MYCWM</name>
<dbReference type="KEGG" id="mwe:WEN_00405"/>
<dbReference type="Proteomes" id="UP000009005">
    <property type="component" value="Chromosome"/>
</dbReference>
<sequence>MRPTKNSIRHRKHPFNARHSERNIYKALSSCVRKKKCYLYKELVFERYKERILSVAIFLFTTSPFLFRRKSDNLFNFHWRKYTQIFSKKDKIQLLNCSVLYLLENSQFSKTDEKKIRDFLPKPIPSFNENYFLIIMKKKSEDNDFNPLSLKFNKYLKLISISLRLFEIIRYEISKDYSKVLELVELSHIWKEKISDIFGFKSEYINFLYFLNLKRKRRSGWSD</sequence>
<gene>
    <name evidence="1" type="ordered locus">WEN_00405</name>
</gene>
<keyword evidence="2" id="KW-1185">Reference proteome</keyword>
<organism evidence="1 2">
    <name type="scientific">Mycoplasma wenyonii (strain Massachusetts)</name>
    <name type="common">Eperythrozoon wenyonii</name>
    <dbReference type="NCBI Taxonomy" id="1197325"/>
    <lineage>
        <taxon>Bacteria</taxon>
        <taxon>Bacillati</taxon>
        <taxon>Mycoplasmatota</taxon>
        <taxon>Mollicutes</taxon>
        <taxon>Mycoplasmataceae</taxon>
        <taxon>Mycoplasma</taxon>
    </lineage>
</organism>
<reference evidence="1 2" key="1">
    <citation type="journal article" date="2012" name="J. Bacteriol.">
        <title>Complete genome sequence of Mycoplasma wenyonii strain Massachusetts.</title>
        <authorList>
            <person name="Dos Santos A.P."/>
            <person name="Guimaraes A.M."/>
            <person name="do Nascimento N.C."/>
            <person name="Sanmiguel P.J."/>
            <person name="Messick J.B."/>
        </authorList>
    </citation>
    <scope>NUCLEOTIDE SEQUENCE [LARGE SCALE GENOMIC DNA]</scope>
    <source>
        <strain evidence="1 2">Massachusetts</strain>
    </source>
</reference>
<dbReference type="OrthoDB" id="396455at2"/>
<protein>
    <submittedName>
        <fullName evidence="1">Uncharacterized protein</fullName>
    </submittedName>
</protein>
<dbReference type="RefSeq" id="WP_014849598.1">
    <property type="nucleotide sequence ID" value="NC_018149.1"/>
</dbReference>
<dbReference type="EMBL" id="CP003703">
    <property type="protein sequence ID" value="AFN64888.1"/>
    <property type="molecule type" value="Genomic_DNA"/>
</dbReference>
<proteinExistence type="predicted"/>
<evidence type="ECO:0000313" key="1">
    <source>
        <dbReference type="EMBL" id="AFN64888.1"/>
    </source>
</evidence>
<dbReference type="STRING" id="1197325.WEN_00405"/>
<dbReference type="AlphaFoldDB" id="I6Z5Q2"/>
<accession>I6Z5Q2</accession>
<evidence type="ECO:0000313" key="2">
    <source>
        <dbReference type="Proteomes" id="UP000009005"/>
    </source>
</evidence>
<dbReference type="HOGENOM" id="CLU_1239060_0_0_14"/>